<evidence type="ECO:0000313" key="2">
    <source>
        <dbReference type="Proteomes" id="UP001151699"/>
    </source>
</evidence>
<keyword evidence="2" id="KW-1185">Reference proteome</keyword>
<organism evidence="1 2">
    <name type="scientific">Pseudolycoriella hygida</name>
    <dbReference type="NCBI Taxonomy" id="35572"/>
    <lineage>
        <taxon>Eukaryota</taxon>
        <taxon>Metazoa</taxon>
        <taxon>Ecdysozoa</taxon>
        <taxon>Arthropoda</taxon>
        <taxon>Hexapoda</taxon>
        <taxon>Insecta</taxon>
        <taxon>Pterygota</taxon>
        <taxon>Neoptera</taxon>
        <taxon>Endopterygota</taxon>
        <taxon>Diptera</taxon>
        <taxon>Nematocera</taxon>
        <taxon>Sciaroidea</taxon>
        <taxon>Sciaridae</taxon>
        <taxon>Pseudolycoriella</taxon>
    </lineage>
</organism>
<dbReference type="EMBL" id="WJQU01000003">
    <property type="protein sequence ID" value="KAJ6638611.1"/>
    <property type="molecule type" value="Genomic_DNA"/>
</dbReference>
<dbReference type="AlphaFoldDB" id="A0A9Q0RZU9"/>
<comment type="caution">
    <text evidence="1">The sequence shown here is derived from an EMBL/GenBank/DDBJ whole genome shotgun (WGS) entry which is preliminary data.</text>
</comment>
<accession>A0A9Q0RZU9</accession>
<reference evidence="1" key="1">
    <citation type="submission" date="2022-07" db="EMBL/GenBank/DDBJ databases">
        <authorList>
            <person name="Trinca V."/>
            <person name="Uliana J.V.C."/>
            <person name="Torres T.T."/>
            <person name="Ward R.J."/>
            <person name="Monesi N."/>
        </authorList>
    </citation>
    <scope>NUCLEOTIDE SEQUENCE</scope>
    <source>
        <strain evidence="1">HSMRA1968</strain>
        <tissue evidence="1">Whole embryos</tissue>
    </source>
</reference>
<dbReference type="Gene3D" id="3.80.10.10">
    <property type="entry name" value="Ribonuclease Inhibitor"/>
    <property type="match status" value="1"/>
</dbReference>
<proteinExistence type="predicted"/>
<feature type="non-terminal residue" evidence="1">
    <location>
        <position position="361"/>
    </location>
</feature>
<sequence>MEEDFTTDVDKLLLVDTTDDSIDAVRTRVMSNPELSLDDRIKLIPSQLTKLEIVTYFDEQSLIVSMRQLQNIKTLRLQGCILEITDGAVCAPVELHIYIHIYIYVYFSRNRIDFEMNVVKLNDLFDFRNLKDILVDSKACKTFELDLSEGALKLNNLVYVNFKAPKWESSKWTVRKLTLNTDKGRTSPTGMVFEELKFHGSVLDVETLPTTLRSFEINRVDVELLHIEAVQNLVNLKYLLLHRCSIWYLPAFQNCANLTHLHLNPTQWDTGVKLIPKTVKVFRLTHNCVPLGKTDSEIETVILEGIPFEDAYLYLKENFSENLKNVLIYDPMIEMKIDEVMKELSLQRYIVGPFFRTAIST</sequence>
<evidence type="ECO:0000313" key="1">
    <source>
        <dbReference type="EMBL" id="KAJ6638611.1"/>
    </source>
</evidence>
<dbReference type="SUPFAM" id="SSF52047">
    <property type="entry name" value="RNI-like"/>
    <property type="match status" value="1"/>
</dbReference>
<dbReference type="Proteomes" id="UP001151699">
    <property type="component" value="Chromosome X"/>
</dbReference>
<dbReference type="InterPro" id="IPR032675">
    <property type="entry name" value="LRR_dom_sf"/>
</dbReference>
<protein>
    <submittedName>
        <fullName evidence="1">Uncharacterized protein</fullName>
    </submittedName>
</protein>
<name>A0A9Q0RZU9_9DIPT</name>
<gene>
    <name evidence="1" type="ORF">Bhyg_11348</name>
</gene>